<sequence>MKHSKLIVIGLIFGIFIAIGGFYLQQSAVFTAFLENFRPKGEQIIDIRASPPKRADKLFTTFVYMPILDYKRAENSGLVQGLCSRQYEVGIGYEDVWKLFEQYQEAACKDDFQSMPNPTILSTNTVKSDIKGEYTQRECDAFDENNSAGKRRNRVEILTKLGQDGQWQKIAENSRRVLTGYLRIYCSVPDNASIKQ</sequence>
<dbReference type="RefSeq" id="WP_190404489.1">
    <property type="nucleotide sequence ID" value="NZ_JACJQB010000047.1"/>
</dbReference>
<keyword evidence="1" id="KW-0472">Membrane</keyword>
<dbReference type="Proteomes" id="UP000642094">
    <property type="component" value="Unassembled WGS sequence"/>
</dbReference>
<keyword evidence="3" id="KW-1185">Reference proteome</keyword>
<gene>
    <name evidence="2" type="ORF">H6F41_16140</name>
</gene>
<feature type="transmembrane region" description="Helical" evidence="1">
    <location>
        <begin position="6"/>
        <end position="24"/>
    </location>
</feature>
<reference evidence="2 3" key="1">
    <citation type="journal article" date="2020" name="ISME J.">
        <title>Comparative genomics reveals insights into cyanobacterial evolution and habitat adaptation.</title>
        <authorList>
            <person name="Chen M.Y."/>
            <person name="Teng W.K."/>
            <person name="Zhao L."/>
            <person name="Hu C.X."/>
            <person name="Zhou Y.K."/>
            <person name="Han B.P."/>
            <person name="Song L.R."/>
            <person name="Shu W.S."/>
        </authorList>
    </citation>
    <scope>NUCLEOTIDE SEQUENCE [LARGE SCALE GENOMIC DNA]</scope>
    <source>
        <strain evidence="2 3">FACHB-723</strain>
    </source>
</reference>
<proteinExistence type="predicted"/>
<keyword evidence="1" id="KW-0812">Transmembrane</keyword>
<protein>
    <submittedName>
        <fullName evidence="2">Uncharacterized protein</fullName>
    </submittedName>
</protein>
<comment type="caution">
    <text evidence="2">The sequence shown here is derived from an EMBL/GenBank/DDBJ whole genome shotgun (WGS) entry which is preliminary data.</text>
</comment>
<organism evidence="2 3">
    <name type="scientific">Pseudanabaena mucicola FACHB-723</name>
    <dbReference type="NCBI Taxonomy" id="2692860"/>
    <lineage>
        <taxon>Bacteria</taxon>
        <taxon>Bacillati</taxon>
        <taxon>Cyanobacteriota</taxon>
        <taxon>Cyanophyceae</taxon>
        <taxon>Pseudanabaenales</taxon>
        <taxon>Pseudanabaenaceae</taxon>
        <taxon>Pseudanabaena</taxon>
    </lineage>
</organism>
<accession>A0ABR8A1L3</accession>
<keyword evidence="1" id="KW-1133">Transmembrane helix</keyword>
<evidence type="ECO:0000313" key="2">
    <source>
        <dbReference type="EMBL" id="MBD2189665.1"/>
    </source>
</evidence>
<dbReference type="EMBL" id="JACJQB010000047">
    <property type="protein sequence ID" value="MBD2189665.1"/>
    <property type="molecule type" value="Genomic_DNA"/>
</dbReference>
<name>A0ABR8A1L3_9CYAN</name>
<evidence type="ECO:0000313" key="3">
    <source>
        <dbReference type="Proteomes" id="UP000642094"/>
    </source>
</evidence>
<evidence type="ECO:0000256" key="1">
    <source>
        <dbReference type="SAM" id="Phobius"/>
    </source>
</evidence>